<sequence length="635" mass="74285">MDIHWYEILAREQETSKEGEVNGNQAGNNMEMIDMNHQNVRGNSSPIKRRKMQSKVWDEMTKFVAADGRVCAKCTHCEKVFDGSSKKGTTHLKNHLQRCLRKRNNEAGDNADKPMDQVMNFTPPVVVEEKSVTDLIKSYYDRLGWPTKHWDPLVLNSRKVEILQIYKEEKKELRRFFSQLSCRFSLLIVDFLDWYVLSVYYIDNSWQQKTKTIHISPANKDKEDHQNYHNLVEILKESCLDLKIDGNICSIIYEFSGKTHDFIISDHEDFMREINSWFNRGNSLSYVGFLFSIEALSWFCCDFENNWTKQLWNKFGGIRKCIDYVKSSPSNMHNFQIATDKTKCMEKEVDISDLSPTNDSFLYFERALGYKDAFCNLEQIDIDFKSLSINLTKEQWDEATVICQQHKELSDSFGSLAESKDTTLNGYVPKFCDLYMKLLPLLQRSQSYHLDEKTSTSMKKFASALEKYDLVLVIAGVLDPRFKMDIAQLWYHKIYGRDADHYFEKIMDDFNNIYKNYYAKVYESGDVASSYLDALGRPSTFIPKSSELERYLCMPKVPPVKMFDILGWWRVYTPIFPTLARMARDFLAFPIHIHVVGFGHFHYKAYQCTTDCEDLDDDIKPALLCLTEWLNSNEK</sequence>
<gene>
    <name evidence="1" type="ORF">OWV82_006832</name>
</gene>
<evidence type="ECO:0000313" key="2">
    <source>
        <dbReference type="Proteomes" id="UP001164539"/>
    </source>
</evidence>
<dbReference type="EMBL" id="CM051396">
    <property type="protein sequence ID" value="KAJ4723461.1"/>
    <property type="molecule type" value="Genomic_DNA"/>
</dbReference>
<name>A0ACC1YJ11_MELAZ</name>
<protein>
    <submittedName>
        <fullName evidence="1">Zinc finger BED domain-containing protein</fullName>
    </submittedName>
</protein>
<reference evidence="1 2" key="1">
    <citation type="journal article" date="2023" name="Science">
        <title>Complex scaffold remodeling in plant triterpene biosynthesis.</title>
        <authorList>
            <person name="De La Pena R."/>
            <person name="Hodgson H."/>
            <person name="Liu J.C."/>
            <person name="Stephenson M.J."/>
            <person name="Martin A.C."/>
            <person name="Owen C."/>
            <person name="Harkess A."/>
            <person name="Leebens-Mack J."/>
            <person name="Jimenez L.E."/>
            <person name="Osbourn A."/>
            <person name="Sattely E.S."/>
        </authorList>
    </citation>
    <scope>NUCLEOTIDE SEQUENCE [LARGE SCALE GENOMIC DNA]</scope>
    <source>
        <strain evidence="2">cv. JPN11</strain>
        <tissue evidence="1">Leaf</tissue>
    </source>
</reference>
<evidence type="ECO:0000313" key="1">
    <source>
        <dbReference type="EMBL" id="KAJ4723461.1"/>
    </source>
</evidence>
<proteinExistence type="predicted"/>
<dbReference type="Proteomes" id="UP001164539">
    <property type="component" value="Chromosome 3"/>
</dbReference>
<comment type="caution">
    <text evidence="1">The sequence shown here is derived from an EMBL/GenBank/DDBJ whole genome shotgun (WGS) entry which is preliminary data.</text>
</comment>
<accession>A0ACC1YJ11</accession>
<keyword evidence="2" id="KW-1185">Reference proteome</keyword>
<organism evidence="1 2">
    <name type="scientific">Melia azedarach</name>
    <name type="common">Chinaberry tree</name>
    <dbReference type="NCBI Taxonomy" id="155640"/>
    <lineage>
        <taxon>Eukaryota</taxon>
        <taxon>Viridiplantae</taxon>
        <taxon>Streptophyta</taxon>
        <taxon>Embryophyta</taxon>
        <taxon>Tracheophyta</taxon>
        <taxon>Spermatophyta</taxon>
        <taxon>Magnoliopsida</taxon>
        <taxon>eudicotyledons</taxon>
        <taxon>Gunneridae</taxon>
        <taxon>Pentapetalae</taxon>
        <taxon>rosids</taxon>
        <taxon>malvids</taxon>
        <taxon>Sapindales</taxon>
        <taxon>Meliaceae</taxon>
        <taxon>Melia</taxon>
    </lineage>
</organism>